<sequence length="395" mass="43544">MDIIKQHGVAEARGTGPSGVQGYEAAPLSRCNRAIVDTLFPANLQLSSERGCHGNLLLPGDTKTSLTLLIILIYCFHLCPAPAGTLSYIDLLATKSRRSTTKARSGGEGRADGSFVGFVRVRGTLSFRATEQPRSKPIHPEDLAALPSSFGANHAGHPLTSKISTRRHNVMGGCLLNERPANSRALPMCFIVTFEDKLSLMFMRKSETRFVGALCQRRGNKDDNKDWDQVGSSPCLPRIAKVSSSPRRLCERIRDNTRYHVCRQRGDGGACDILKTYSTKWPYRIPALSSEIPERGVVIVVRPVPVHPSHPVLRLFLHRLHRPVTDISEIDCRGRCAVLTGHLLVMRTEQGNLREWCPMELLASMDRSSPPSTADQCQTHRPPVIGSGPAEEHIP</sequence>
<dbReference type="EMBL" id="JAUYZG010000019">
    <property type="protein sequence ID" value="KAK2878696.1"/>
    <property type="molecule type" value="Genomic_DNA"/>
</dbReference>
<evidence type="ECO:0000256" key="1">
    <source>
        <dbReference type="SAM" id="MobiDB-lite"/>
    </source>
</evidence>
<feature type="compositionally biased region" description="Polar residues" evidence="1">
    <location>
        <begin position="367"/>
        <end position="379"/>
    </location>
</feature>
<accession>A0AA88TGF2</accession>
<feature type="region of interest" description="Disordered" evidence="1">
    <location>
        <begin position="367"/>
        <end position="395"/>
    </location>
</feature>
<dbReference type="AlphaFoldDB" id="A0AA88TGF2"/>
<protein>
    <submittedName>
        <fullName evidence="2">Uncharacterized protein</fullName>
    </submittedName>
</protein>
<evidence type="ECO:0000313" key="2">
    <source>
        <dbReference type="EMBL" id="KAK2878696.1"/>
    </source>
</evidence>
<organism evidence="2 3">
    <name type="scientific">Cirrhinus molitorella</name>
    <name type="common">mud carp</name>
    <dbReference type="NCBI Taxonomy" id="172907"/>
    <lineage>
        <taxon>Eukaryota</taxon>
        <taxon>Metazoa</taxon>
        <taxon>Chordata</taxon>
        <taxon>Craniata</taxon>
        <taxon>Vertebrata</taxon>
        <taxon>Euteleostomi</taxon>
        <taxon>Actinopterygii</taxon>
        <taxon>Neopterygii</taxon>
        <taxon>Teleostei</taxon>
        <taxon>Ostariophysi</taxon>
        <taxon>Cypriniformes</taxon>
        <taxon>Cyprinidae</taxon>
        <taxon>Labeoninae</taxon>
        <taxon>Labeonini</taxon>
        <taxon>Cirrhinus</taxon>
    </lineage>
</organism>
<comment type="caution">
    <text evidence="2">The sequence shown here is derived from an EMBL/GenBank/DDBJ whole genome shotgun (WGS) entry which is preliminary data.</text>
</comment>
<proteinExistence type="predicted"/>
<reference evidence="2" key="1">
    <citation type="submission" date="2023-08" db="EMBL/GenBank/DDBJ databases">
        <title>Chromosome-level Genome Assembly of mud carp (Cirrhinus molitorella).</title>
        <authorList>
            <person name="Liu H."/>
        </authorList>
    </citation>
    <scope>NUCLEOTIDE SEQUENCE</scope>
    <source>
        <strain evidence="2">Prfri</strain>
        <tissue evidence="2">Muscle</tissue>
    </source>
</reference>
<name>A0AA88TGF2_9TELE</name>
<keyword evidence="3" id="KW-1185">Reference proteome</keyword>
<evidence type="ECO:0000313" key="3">
    <source>
        <dbReference type="Proteomes" id="UP001187343"/>
    </source>
</evidence>
<gene>
    <name evidence="2" type="ORF">Q8A67_019487</name>
</gene>
<dbReference type="Proteomes" id="UP001187343">
    <property type="component" value="Unassembled WGS sequence"/>
</dbReference>